<accession>A0ABD5PWQ7</accession>
<gene>
    <name evidence="2" type="ORF">ACFO9K_01365</name>
</gene>
<dbReference type="RefSeq" id="WP_254267590.1">
    <property type="nucleotide sequence ID" value="NZ_CP100400.1"/>
</dbReference>
<proteinExistence type="predicted"/>
<keyword evidence="1" id="KW-0472">Membrane</keyword>
<evidence type="ECO:0000256" key="1">
    <source>
        <dbReference type="SAM" id="Phobius"/>
    </source>
</evidence>
<dbReference type="EMBL" id="JBHSHT010000001">
    <property type="protein sequence ID" value="MFC4822902.1"/>
    <property type="molecule type" value="Genomic_DNA"/>
</dbReference>
<evidence type="ECO:0000313" key="3">
    <source>
        <dbReference type="Proteomes" id="UP001595945"/>
    </source>
</evidence>
<sequence>MADSDLTLTDVPRLLELVAFLLAVLVFQNGGTVGVFVGGGAALLLAFDALLRFTKETDSSAKGR</sequence>
<comment type="caution">
    <text evidence="2">The sequence shown here is derived from an EMBL/GenBank/DDBJ whole genome shotgun (WGS) entry which is preliminary data.</text>
</comment>
<feature type="transmembrane region" description="Helical" evidence="1">
    <location>
        <begin position="20"/>
        <end position="47"/>
    </location>
</feature>
<name>A0ABD5PWQ7_9EURY</name>
<protein>
    <submittedName>
        <fullName evidence="2">Uncharacterized protein</fullName>
    </submittedName>
</protein>
<keyword evidence="3" id="KW-1185">Reference proteome</keyword>
<evidence type="ECO:0000313" key="2">
    <source>
        <dbReference type="EMBL" id="MFC4822902.1"/>
    </source>
</evidence>
<dbReference type="AlphaFoldDB" id="A0ABD5PWQ7"/>
<reference evidence="2 3" key="1">
    <citation type="journal article" date="2019" name="Int. J. Syst. Evol. Microbiol.">
        <title>The Global Catalogue of Microorganisms (GCM) 10K type strain sequencing project: providing services to taxonomists for standard genome sequencing and annotation.</title>
        <authorList>
            <consortium name="The Broad Institute Genomics Platform"/>
            <consortium name="The Broad Institute Genome Sequencing Center for Infectious Disease"/>
            <person name="Wu L."/>
            <person name="Ma J."/>
        </authorList>
    </citation>
    <scope>NUCLEOTIDE SEQUENCE [LARGE SCALE GENOMIC DNA]</scope>
    <source>
        <strain evidence="2 3">XZYJ18</strain>
    </source>
</reference>
<dbReference type="GeneID" id="73046056"/>
<keyword evidence="1" id="KW-0812">Transmembrane</keyword>
<keyword evidence="1" id="KW-1133">Transmembrane helix</keyword>
<organism evidence="2 3">
    <name type="scientific">Halorussus aquaticus</name>
    <dbReference type="NCBI Taxonomy" id="2953748"/>
    <lineage>
        <taxon>Archaea</taxon>
        <taxon>Methanobacteriati</taxon>
        <taxon>Methanobacteriota</taxon>
        <taxon>Stenosarchaea group</taxon>
        <taxon>Halobacteria</taxon>
        <taxon>Halobacteriales</taxon>
        <taxon>Haladaptataceae</taxon>
        <taxon>Halorussus</taxon>
    </lineage>
</organism>
<dbReference type="Proteomes" id="UP001595945">
    <property type="component" value="Unassembled WGS sequence"/>
</dbReference>